<name>A0ABZ3F399_9FIRM</name>
<dbReference type="RefSeq" id="WP_342759852.1">
    <property type="nucleotide sequence ID" value="NZ_CP146256.1"/>
</dbReference>
<dbReference type="InterPro" id="IPR032466">
    <property type="entry name" value="Metal_Hydrolase"/>
</dbReference>
<evidence type="ECO:0000313" key="3">
    <source>
        <dbReference type="EMBL" id="XAH76279.1"/>
    </source>
</evidence>
<dbReference type="InterPro" id="IPR006680">
    <property type="entry name" value="Amidohydro-rel"/>
</dbReference>
<dbReference type="InterPro" id="IPR032465">
    <property type="entry name" value="ACMSD"/>
</dbReference>
<accession>A0ABZ3F399</accession>
<reference evidence="3 4" key="1">
    <citation type="submission" date="2024-02" db="EMBL/GenBank/DDBJ databases">
        <title>Bacterial strain from lacustrine sediment.</title>
        <authorList>
            <person name="Petit C."/>
            <person name="Fadhlaoui K."/>
        </authorList>
    </citation>
    <scope>NUCLEOTIDE SEQUENCE [LARGE SCALE GENOMIC DNA]</scope>
    <source>
        <strain evidence="3 4">IPX-CK</strain>
    </source>
</reference>
<gene>
    <name evidence="3" type="ORF">V6984_11130</name>
</gene>
<dbReference type="Pfam" id="PF04909">
    <property type="entry name" value="Amidohydro_2"/>
    <property type="match status" value="1"/>
</dbReference>
<sequence length="265" mass="30943">MEIIDTHTHIGQFGQWNCSCETLMTCMRKFGVSQGIVSTISGNEYDYELNLVNSDKGQIRINHDMLQEIKKYKGRLKALFWIRPHSEVADRQLENYLEVNREWFVGLKVHPRCSNLKFSLENYHTYLELCKKLALPFCIHTQNDGFSNIEYVYNVAKQYSDINFIAIHMEMGTNHQCAMQYIKECSNLYGDTTMVKIDDVIKAIRCCGSKKILFGSDAVVFGEDSYRRYDDFEEKLINTFSGTEIEDLFYNNAKRFFKYIGGSYE</sequence>
<dbReference type="Proteomes" id="UP001451571">
    <property type="component" value="Chromosome"/>
</dbReference>
<evidence type="ECO:0000256" key="1">
    <source>
        <dbReference type="ARBA" id="ARBA00023239"/>
    </source>
</evidence>
<dbReference type="EMBL" id="CP146256">
    <property type="protein sequence ID" value="XAH76279.1"/>
    <property type="molecule type" value="Genomic_DNA"/>
</dbReference>
<evidence type="ECO:0000313" key="4">
    <source>
        <dbReference type="Proteomes" id="UP001451571"/>
    </source>
</evidence>
<evidence type="ECO:0000259" key="2">
    <source>
        <dbReference type="Pfam" id="PF04909"/>
    </source>
</evidence>
<dbReference type="PANTHER" id="PTHR21240">
    <property type="entry name" value="2-AMINO-3-CARBOXYLMUCONATE-6-SEMIALDEHYDE DECARBOXYLASE"/>
    <property type="match status" value="1"/>
</dbReference>
<dbReference type="SUPFAM" id="SSF51556">
    <property type="entry name" value="Metallo-dependent hydrolases"/>
    <property type="match status" value="1"/>
</dbReference>
<proteinExistence type="predicted"/>
<protein>
    <submittedName>
        <fullName evidence="3">Amidohydrolase family protein</fullName>
    </submittedName>
</protein>
<keyword evidence="4" id="KW-1185">Reference proteome</keyword>
<keyword evidence="1" id="KW-0456">Lyase</keyword>
<dbReference type="Gene3D" id="3.20.20.140">
    <property type="entry name" value="Metal-dependent hydrolases"/>
    <property type="match status" value="1"/>
</dbReference>
<organism evidence="3 4">
    <name type="scientific">Kineothrix sedimenti</name>
    <dbReference type="NCBI Taxonomy" id="3123317"/>
    <lineage>
        <taxon>Bacteria</taxon>
        <taxon>Bacillati</taxon>
        <taxon>Bacillota</taxon>
        <taxon>Clostridia</taxon>
        <taxon>Lachnospirales</taxon>
        <taxon>Lachnospiraceae</taxon>
        <taxon>Kineothrix</taxon>
    </lineage>
</organism>
<feature type="domain" description="Amidohydrolase-related" evidence="2">
    <location>
        <begin position="50"/>
        <end position="258"/>
    </location>
</feature>